<organism evidence="1 2">
    <name type="scientific">Gulosibacter bifidus</name>
    <dbReference type="NCBI Taxonomy" id="272239"/>
    <lineage>
        <taxon>Bacteria</taxon>
        <taxon>Bacillati</taxon>
        <taxon>Actinomycetota</taxon>
        <taxon>Actinomycetes</taxon>
        <taxon>Micrococcales</taxon>
        <taxon>Microbacteriaceae</taxon>
        <taxon>Gulosibacter</taxon>
    </lineage>
</organism>
<accession>A0ABW5RH09</accession>
<comment type="caution">
    <text evidence="1">The sequence shown here is derived from an EMBL/GenBank/DDBJ whole genome shotgun (WGS) entry which is preliminary data.</text>
</comment>
<gene>
    <name evidence="1" type="ORF">ACFSUQ_01900</name>
</gene>
<dbReference type="EMBL" id="JBHUNF010000001">
    <property type="protein sequence ID" value="MFD2674060.1"/>
    <property type="molecule type" value="Genomic_DNA"/>
</dbReference>
<dbReference type="Pfam" id="PF13830">
    <property type="entry name" value="DUF4192"/>
    <property type="match status" value="1"/>
</dbReference>
<sequence>MNAPIKIANVRDIVTNIPRLVGYFPENSLVFVPVSGKHAGALVRVDLPSRFARDGLENGNGNCASNTLETTPSESVTPADDAGADARQAFIAAVGEHILKLRDCTAVLLCAFTQVSARCAACGELSECLQRPDCCTLLPGERLIDEFETYFDAAGIRTVSAVVVTPTTWYDYWSVEQGPSSDATSAFDTARAVSFAQHASIPKASEEAIANVAELCEQQTASTMPSDDEVLCAWNLMVDGSAWISSTHQSTLLAIILVGLQRARLVDLVLANAAYGQDAADELGRVWDVLRDEIPERELRGIATARTEYDPIDLDRTERASDVLKQIISHSPPQLVQSPLATLAWIEWCRGASSLAHYYSTEALRTGDEPLASLVYELVNRGEVPGWVDGSSCLGPVRDADVDEVLR</sequence>
<dbReference type="InterPro" id="IPR025447">
    <property type="entry name" value="DUF4192"/>
</dbReference>
<dbReference type="Proteomes" id="UP001597453">
    <property type="component" value="Unassembled WGS sequence"/>
</dbReference>
<reference evidence="2" key="1">
    <citation type="journal article" date="2019" name="Int. J. Syst. Evol. Microbiol.">
        <title>The Global Catalogue of Microorganisms (GCM) 10K type strain sequencing project: providing services to taxonomists for standard genome sequencing and annotation.</title>
        <authorList>
            <consortium name="The Broad Institute Genomics Platform"/>
            <consortium name="The Broad Institute Genome Sequencing Center for Infectious Disease"/>
            <person name="Wu L."/>
            <person name="Ma J."/>
        </authorList>
    </citation>
    <scope>NUCLEOTIDE SEQUENCE [LARGE SCALE GENOMIC DNA]</scope>
    <source>
        <strain evidence="2">TISTR 1511</strain>
    </source>
</reference>
<evidence type="ECO:0000313" key="2">
    <source>
        <dbReference type="Proteomes" id="UP001597453"/>
    </source>
</evidence>
<dbReference type="RefSeq" id="WP_066054694.1">
    <property type="nucleotide sequence ID" value="NZ_JBHUNF010000001.1"/>
</dbReference>
<proteinExistence type="predicted"/>
<keyword evidence="2" id="KW-1185">Reference proteome</keyword>
<protein>
    <submittedName>
        <fullName evidence="1">DUF4192 family protein</fullName>
    </submittedName>
</protein>
<name>A0ABW5RH09_9MICO</name>
<evidence type="ECO:0000313" key="1">
    <source>
        <dbReference type="EMBL" id="MFD2674060.1"/>
    </source>
</evidence>